<name>A0ABM0PAC4_PRUMU</name>
<dbReference type="SUPFAM" id="SSF52540">
    <property type="entry name" value="P-loop containing nucleoside triphosphate hydrolases"/>
    <property type="match status" value="1"/>
</dbReference>
<dbReference type="SUPFAM" id="SSF52200">
    <property type="entry name" value="Toll/Interleukin receptor TIR domain"/>
    <property type="match status" value="1"/>
</dbReference>
<dbReference type="PANTHER" id="PTHR11017">
    <property type="entry name" value="LEUCINE-RICH REPEAT-CONTAINING PROTEIN"/>
    <property type="match status" value="1"/>
</dbReference>
<dbReference type="Proteomes" id="UP000694861">
    <property type="component" value="Linkage group LG6"/>
</dbReference>
<dbReference type="Gene3D" id="3.40.50.10140">
    <property type="entry name" value="Toll/interleukin-1 receptor homology (TIR) domain"/>
    <property type="match status" value="1"/>
</dbReference>
<keyword evidence="3" id="KW-1185">Reference proteome</keyword>
<dbReference type="SMART" id="SM00255">
    <property type="entry name" value="TIR"/>
    <property type="match status" value="1"/>
</dbReference>
<reference evidence="3" key="1">
    <citation type="journal article" date="2012" name="Nat. Commun.">
        <title>The genome of Prunus mume.</title>
        <authorList>
            <person name="Zhang Q."/>
            <person name="Chen W."/>
            <person name="Sun L."/>
            <person name="Zhao F."/>
            <person name="Huang B."/>
            <person name="Yang W."/>
            <person name="Tao Y."/>
            <person name="Wang J."/>
            <person name="Yuan Z."/>
            <person name="Fan G."/>
            <person name="Xing Z."/>
            <person name="Han C."/>
            <person name="Pan H."/>
            <person name="Zhong X."/>
            <person name="Shi W."/>
            <person name="Liang X."/>
            <person name="Du D."/>
            <person name="Sun F."/>
            <person name="Xu Z."/>
            <person name="Hao R."/>
            <person name="Lv T."/>
            <person name="Lv Y."/>
            <person name="Zheng Z."/>
            <person name="Sun M."/>
            <person name="Luo L."/>
            <person name="Cai M."/>
            <person name="Gao Y."/>
            <person name="Wang J."/>
            <person name="Yin Y."/>
            <person name="Xu X."/>
            <person name="Cheng T."/>
            <person name="Wang J."/>
        </authorList>
    </citation>
    <scope>NUCLEOTIDE SEQUENCE [LARGE SCALE GENOMIC DNA]</scope>
</reference>
<protein>
    <submittedName>
        <fullName evidence="4">TMV resistance protein N-like</fullName>
    </submittedName>
</protein>
<feature type="compositionally biased region" description="Low complexity" evidence="1">
    <location>
        <begin position="1"/>
        <end position="15"/>
    </location>
</feature>
<dbReference type="Pfam" id="PF00931">
    <property type="entry name" value="NB-ARC"/>
    <property type="match status" value="1"/>
</dbReference>
<dbReference type="Gene3D" id="3.40.50.300">
    <property type="entry name" value="P-loop containing nucleotide triphosphate hydrolases"/>
    <property type="match status" value="1"/>
</dbReference>
<organism evidence="3 4">
    <name type="scientific">Prunus mume</name>
    <name type="common">Japanese apricot</name>
    <name type="synonym">Armeniaca mume</name>
    <dbReference type="NCBI Taxonomy" id="102107"/>
    <lineage>
        <taxon>Eukaryota</taxon>
        <taxon>Viridiplantae</taxon>
        <taxon>Streptophyta</taxon>
        <taxon>Embryophyta</taxon>
        <taxon>Tracheophyta</taxon>
        <taxon>Spermatophyta</taxon>
        <taxon>Magnoliopsida</taxon>
        <taxon>eudicotyledons</taxon>
        <taxon>Gunneridae</taxon>
        <taxon>Pentapetalae</taxon>
        <taxon>rosids</taxon>
        <taxon>fabids</taxon>
        <taxon>Rosales</taxon>
        <taxon>Rosaceae</taxon>
        <taxon>Amygdaloideae</taxon>
        <taxon>Amygdaleae</taxon>
        <taxon>Prunus</taxon>
    </lineage>
</organism>
<evidence type="ECO:0000259" key="2">
    <source>
        <dbReference type="PROSITE" id="PS50104"/>
    </source>
</evidence>
<feature type="domain" description="TIR" evidence="2">
    <location>
        <begin position="24"/>
        <end position="191"/>
    </location>
</feature>
<dbReference type="InterPro" id="IPR027417">
    <property type="entry name" value="P-loop_NTPase"/>
</dbReference>
<dbReference type="PROSITE" id="PS50104">
    <property type="entry name" value="TIR"/>
    <property type="match status" value="1"/>
</dbReference>
<evidence type="ECO:0000313" key="3">
    <source>
        <dbReference type="Proteomes" id="UP000694861"/>
    </source>
</evidence>
<proteinExistence type="predicted"/>
<evidence type="ECO:0000313" key="4">
    <source>
        <dbReference type="RefSeq" id="XP_008236657.1"/>
    </source>
</evidence>
<dbReference type="InterPro" id="IPR035897">
    <property type="entry name" value="Toll_tir_struct_dom_sf"/>
</dbReference>
<dbReference type="InterPro" id="IPR000157">
    <property type="entry name" value="TIR_dom"/>
</dbReference>
<dbReference type="Pfam" id="PF01582">
    <property type="entry name" value="TIR"/>
    <property type="match status" value="1"/>
</dbReference>
<sequence>MASSSSSSSSSRSSSPPFANPPPQKYDVFISFRGADTRDTFTSHLKAALGRKKIDTYMDDKLRMGDKIGPALFQAIEKSKVSLIVFSKNYAFSTWCLGELEHISECKKRYGQIVIPIFYGIDPSQVRKQQESYAVAFAQLEERFEDNMDQVLKWRNALKEAADMSGFDNSKRTGTEADFIEKVAEDVLTKLNRTSSSSDSVELDAFRLRQIEEIESLLCIDSPGVCTVGIWGKISLKTVGDELFHRLSGQFEATCFLANVKEEERRQGLKHLRNVLLREILNEKDLSIDTPSVSPFIRERLSRTKVLIVLDDVNDSSQIEYLACGGHHKFGPGSRIIITTRERSLLKKTVHHDKIYKFGRKYRLISSAMKIGVSVRDRAAALAAPYVTQ</sequence>
<dbReference type="PANTHER" id="PTHR11017:SF574">
    <property type="entry name" value="ADP-RIBOSYL CYCLASE_CYCLIC ADP-RIBOSE HYDROLASE"/>
    <property type="match status" value="1"/>
</dbReference>
<gene>
    <name evidence="4" type="primary">LOC103335426</name>
</gene>
<dbReference type="InterPro" id="IPR044974">
    <property type="entry name" value="Disease_R_plants"/>
</dbReference>
<dbReference type="InterPro" id="IPR002182">
    <property type="entry name" value="NB-ARC"/>
</dbReference>
<feature type="region of interest" description="Disordered" evidence="1">
    <location>
        <begin position="1"/>
        <end position="22"/>
    </location>
</feature>
<dbReference type="GeneID" id="103335426"/>
<evidence type="ECO:0000256" key="1">
    <source>
        <dbReference type="SAM" id="MobiDB-lite"/>
    </source>
</evidence>
<accession>A0ABM0PAC4</accession>
<reference evidence="4" key="2">
    <citation type="submission" date="2025-08" db="UniProtKB">
        <authorList>
            <consortium name="RefSeq"/>
        </authorList>
    </citation>
    <scope>IDENTIFICATION</scope>
</reference>
<dbReference type="RefSeq" id="XP_008236657.1">
    <property type="nucleotide sequence ID" value="XM_008238435.1"/>
</dbReference>